<dbReference type="GO" id="GO:0004497">
    <property type="term" value="F:monooxygenase activity"/>
    <property type="evidence" value="ECO:0007669"/>
    <property type="project" value="UniProtKB-KW"/>
</dbReference>
<keyword evidence="4 12" id="KW-0812">Transmembrane</keyword>
<gene>
    <name evidence="13" type="ORF">HYC85_007787</name>
</gene>
<protein>
    <recommendedName>
        <fullName evidence="15">Cytochrome P450</fullName>
    </recommendedName>
</protein>
<dbReference type="PANTHER" id="PTHR24282">
    <property type="entry name" value="CYTOCHROME P450 FAMILY MEMBER"/>
    <property type="match status" value="1"/>
</dbReference>
<dbReference type="GO" id="GO:0016020">
    <property type="term" value="C:membrane"/>
    <property type="evidence" value="ECO:0007669"/>
    <property type="project" value="UniProtKB-SubCell"/>
</dbReference>
<comment type="subcellular location">
    <subcellularLocation>
        <location evidence="1">Membrane</location>
    </subcellularLocation>
</comment>
<keyword evidence="10 12" id="KW-0472">Membrane</keyword>
<evidence type="ECO:0000256" key="1">
    <source>
        <dbReference type="ARBA" id="ARBA00004370"/>
    </source>
</evidence>
<dbReference type="InterPro" id="IPR002401">
    <property type="entry name" value="Cyt_P450_E_grp-I"/>
</dbReference>
<dbReference type="InterPro" id="IPR017972">
    <property type="entry name" value="Cyt_P450_CS"/>
</dbReference>
<evidence type="ECO:0000256" key="8">
    <source>
        <dbReference type="ARBA" id="ARBA00023004"/>
    </source>
</evidence>
<proteinExistence type="inferred from homology"/>
<accession>A0A7J7HRU0</accession>
<evidence type="ECO:0000256" key="9">
    <source>
        <dbReference type="ARBA" id="ARBA00023033"/>
    </source>
</evidence>
<name>A0A7J7HRU0_CAMSI</name>
<reference evidence="13 14" key="2">
    <citation type="submission" date="2020-07" db="EMBL/GenBank/DDBJ databases">
        <title>Genome assembly of wild tea tree DASZ reveals pedigree and selection history of tea varieties.</title>
        <authorList>
            <person name="Zhang W."/>
        </authorList>
    </citation>
    <scope>NUCLEOTIDE SEQUENCE [LARGE SCALE GENOMIC DNA]</scope>
    <source>
        <strain evidence="14">cv. G240</strain>
        <tissue evidence="13">Leaf</tissue>
    </source>
</reference>
<keyword evidence="9" id="KW-0503">Monooxygenase</keyword>
<dbReference type="InterPro" id="IPR001128">
    <property type="entry name" value="Cyt_P450"/>
</dbReference>
<sequence>MELFFKSAFSVALLFFISFILYLFNRFWVRPQRLRSKLCSQGLRGPSPSFLLGNIPDFIKFQPKDIKALTEDGEAVHDWAKFTFPLFEHWSKQYGQRYHFALGTYQVVYITDPHLAKEISLSTSLKLGKPFFLQKNSETLLGKGILTSDGEFWAHQRKTIAPEFYADKVKNLVHIMLDSANKLINTWETEIEKQSGTANIKIDEDLQSFASIVISETLFGHSNSKVINELQSRFKRLERAMKTPILVGGIPGLYVPTKSNIDKWRLKKEIHSRIMGIVSEHSSKVDVLQTIVNGAKMSALGPAAVEQLIVDNCKNVYLAGLESTANTAAWTLMLLATHPEWQNRVRAEVSEICGESLPNATMLSKMKVLTSVIQEALRLYPPGPFIARETLEDMKFGDLEIPKGVGVWVAVMPLHHDPKLWGPDPSKFNPERFANGIGSACKIPQAYIPFGNGPHICAGQLFAMLEIKVVLAIILSKFSFSLDPNYIHSPVMENIIRPGHGIQTRTENMELLSKSVFSVALLCFSSFILYLFNRFYVRPQRLRSKLHSQGLRGPSPSFLLGNIPDFVKFQPKDIKALTGDGKATHDWARFTFPLFEHWSSRRYHFALGTYQVVYITDPQLAKEISLSTSLKLGKPFFLQKNSETLLGKGILTSDGEFWAHQRKTIAPEFYADKVKNLVHIMLNSAKKLINTWETEIEKQSGTANIKVDGDLQSFASIVISETLFGHSNSKVINELQERYVPTKSNIEKWILKKEIHSRIMHIVNEHSSKVEVLQSIINGAKMSAPGPAAVEQLIVDNCKNVYLAGLESTANTAAWTLMLLATHPEWQDRARAEVAEVCGESLPDAAMLSKMKVLTTVIQEALRLYPPGPFIARETLEDMKFGDLEIPKGVGVWVAVMPLHHDPELWGPDPSKFNPERFANGIGSACKMPQAYIPFGNGPHICAGQLFAMLEIKVVLAIILSKFSFSLDPNYIHSPVMENIIRPGHGVNLIMHSSFNFNVLYNETLLCFTSFILYLFNRFYVTPQRLRSKLRSQGLRGPSPSFLLGNIPDFVKFQPKDIKALTEDGKATHDWARFTFPLFEHWSSRRYHFALGTYQVVYITDPQLAKEISLSTSLKLGKPFFLQKNSETLLGKGILTSDGEFWAHQRKTIAPEFYADKNLVHIMLNSAKKLINTWETEIEKQSGTANIKVDGDLQSFASIVISETLFGHSNSKVINELQERYVPTKSNIEKWILKKEIHSRIMHIVNEHSSKVEVLQSIINGAKMSAPGPAAVEQLIVDNCKNVYLAGLESTANTAAWTLMLLATHPEWQDRARAEVAEVCGESLPDAAMLSKMKVLTTVIQEALRLYPPGPFIARETLEDMKFGDLEIPKGVGVWVAVMPLHHDPELWGPDPSKFNPERFANGIGSACKMPQAYIPFGNGPHICAGQLFAMLEIKVVLAIILSKFSFSLDPNYIHSPRGGRRYHFALGTYQVVYITDPQLAKEISLSTSLKLGKPFFLQKNSETLLGKGILTSDGEFWAHQRKTIAPEFYADKVCSNEEQHREMDIEERDTFTNYAYCQRAFI</sequence>
<evidence type="ECO:0008006" key="15">
    <source>
        <dbReference type="Google" id="ProtNLM"/>
    </source>
</evidence>
<keyword evidence="6 12" id="KW-1133">Transmembrane helix</keyword>
<evidence type="ECO:0000256" key="12">
    <source>
        <dbReference type="SAM" id="Phobius"/>
    </source>
</evidence>
<feature type="binding site" description="axial binding residue" evidence="11">
    <location>
        <position position="457"/>
    </location>
    <ligand>
        <name>heme</name>
        <dbReference type="ChEBI" id="CHEBI:30413"/>
    </ligand>
    <ligandPart>
        <name>Fe</name>
        <dbReference type="ChEBI" id="CHEBI:18248"/>
    </ligandPart>
</feature>
<evidence type="ECO:0000313" key="13">
    <source>
        <dbReference type="EMBL" id="KAF5954931.1"/>
    </source>
</evidence>
<feature type="transmembrane region" description="Helical" evidence="12">
    <location>
        <begin position="6"/>
        <end position="25"/>
    </location>
</feature>
<keyword evidence="8 11" id="KW-0408">Iron</keyword>
<feature type="transmembrane region" description="Helical" evidence="12">
    <location>
        <begin position="516"/>
        <end position="537"/>
    </location>
</feature>
<dbReference type="PROSITE" id="PS00086">
    <property type="entry name" value="CYTOCHROME_P450"/>
    <property type="match status" value="3"/>
</dbReference>
<dbReference type="SUPFAM" id="SSF48264">
    <property type="entry name" value="Cytochrome P450"/>
    <property type="match status" value="4"/>
</dbReference>
<evidence type="ECO:0000256" key="10">
    <source>
        <dbReference type="ARBA" id="ARBA00023136"/>
    </source>
</evidence>
<comment type="caution">
    <text evidence="13">The sequence shown here is derived from an EMBL/GenBank/DDBJ whole genome shotgun (WGS) entry which is preliminary data.</text>
</comment>
<organism evidence="13 14">
    <name type="scientific">Camellia sinensis</name>
    <name type="common">Tea plant</name>
    <name type="synonym">Thea sinensis</name>
    <dbReference type="NCBI Taxonomy" id="4442"/>
    <lineage>
        <taxon>Eukaryota</taxon>
        <taxon>Viridiplantae</taxon>
        <taxon>Streptophyta</taxon>
        <taxon>Embryophyta</taxon>
        <taxon>Tracheophyta</taxon>
        <taxon>Spermatophyta</taxon>
        <taxon>Magnoliopsida</taxon>
        <taxon>eudicotyledons</taxon>
        <taxon>Gunneridae</taxon>
        <taxon>Pentapetalae</taxon>
        <taxon>asterids</taxon>
        <taxon>Ericales</taxon>
        <taxon>Theaceae</taxon>
        <taxon>Camellia</taxon>
    </lineage>
</organism>
<comment type="cofactor">
    <cofactor evidence="11">
        <name>heme</name>
        <dbReference type="ChEBI" id="CHEBI:30413"/>
    </cofactor>
</comment>
<dbReference type="Pfam" id="PF00067">
    <property type="entry name" value="p450"/>
    <property type="match status" value="5"/>
</dbReference>
<evidence type="ECO:0000256" key="2">
    <source>
        <dbReference type="ARBA" id="ARBA00010617"/>
    </source>
</evidence>
<dbReference type="GO" id="GO:0005506">
    <property type="term" value="F:iron ion binding"/>
    <property type="evidence" value="ECO:0007669"/>
    <property type="project" value="InterPro"/>
</dbReference>
<keyword evidence="5 11" id="KW-0479">Metal-binding</keyword>
<keyword evidence="3 11" id="KW-0349">Heme</keyword>
<evidence type="ECO:0000256" key="5">
    <source>
        <dbReference type="ARBA" id="ARBA00022723"/>
    </source>
</evidence>
<evidence type="ECO:0000256" key="4">
    <source>
        <dbReference type="ARBA" id="ARBA00022692"/>
    </source>
</evidence>
<feature type="transmembrane region" description="Helical" evidence="12">
    <location>
        <begin position="999"/>
        <end position="1021"/>
    </location>
</feature>
<keyword evidence="7" id="KW-0560">Oxidoreductase</keyword>
<evidence type="ECO:0000313" key="14">
    <source>
        <dbReference type="Proteomes" id="UP000593564"/>
    </source>
</evidence>
<reference evidence="14" key="1">
    <citation type="journal article" date="2020" name="Nat. Commun.">
        <title>Genome assembly of wild tea tree DASZ reveals pedigree and selection history of tea varieties.</title>
        <authorList>
            <person name="Zhang W."/>
            <person name="Zhang Y."/>
            <person name="Qiu H."/>
            <person name="Guo Y."/>
            <person name="Wan H."/>
            <person name="Zhang X."/>
            <person name="Scossa F."/>
            <person name="Alseekh S."/>
            <person name="Zhang Q."/>
            <person name="Wang P."/>
            <person name="Xu L."/>
            <person name="Schmidt M.H."/>
            <person name="Jia X."/>
            <person name="Li D."/>
            <person name="Zhu A."/>
            <person name="Guo F."/>
            <person name="Chen W."/>
            <person name="Ni D."/>
            <person name="Usadel B."/>
            <person name="Fernie A.R."/>
            <person name="Wen W."/>
        </authorList>
    </citation>
    <scope>NUCLEOTIDE SEQUENCE [LARGE SCALE GENOMIC DNA]</scope>
    <source>
        <strain evidence="14">cv. G240</strain>
    </source>
</reference>
<evidence type="ECO:0000256" key="3">
    <source>
        <dbReference type="ARBA" id="ARBA00022617"/>
    </source>
</evidence>
<dbReference type="InterPro" id="IPR036396">
    <property type="entry name" value="Cyt_P450_sf"/>
</dbReference>
<dbReference type="InterPro" id="IPR050665">
    <property type="entry name" value="Cytochrome_P450_Monooxygen"/>
</dbReference>
<dbReference type="PANTHER" id="PTHR24282:SF196">
    <property type="entry name" value="CYTOCHROME P450 714C2"/>
    <property type="match status" value="1"/>
</dbReference>
<dbReference type="PRINTS" id="PR00385">
    <property type="entry name" value="P450"/>
</dbReference>
<dbReference type="Gene3D" id="1.10.630.10">
    <property type="entry name" value="Cytochrome P450"/>
    <property type="match status" value="4"/>
</dbReference>
<dbReference type="PRINTS" id="PR00463">
    <property type="entry name" value="EP450I"/>
</dbReference>
<keyword evidence="14" id="KW-1185">Reference proteome</keyword>
<evidence type="ECO:0000256" key="7">
    <source>
        <dbReference type="ARBA" id="ARBA00023002"/>
    </source>
</evidence>
<evidence type="ECO:0000256" key="6">
    <source>
        <dbReference type="ARBA" id="ARBA00022989"/>
    </source>
</evidence>
<dbReference type="GO" id="GO:0016705">
    <property type="term" value="F:oxidoreductase activity, acting on paired donors, with incorporation or reduction of molecular oxygen"/>
    <property type="evidence" value="ECO:0007669"/>
    <property type="project" value="InterPro"/>
</dbReference>
<dbReference type="EMBL" id="JACBKZ010000003">
    <property type="protein sequence ID" value="KAF5954931.1"/>
    <property type="molecule type" value="Genomic_DNA"/>
</dbReference>
<evidence type="ECO:0000256" key="11">
    <source>
        <dbReference type="PIRSR" id="PIRSR602401-1"/>
    </source>
</evidence>
<comment type="similarity">
    <text evidence="2">Belongs to the cytochrome P450 family.</text>
</comment>
<dbReference type="Proteomes" id="UP000593564">
    <property type="component" value="Unassembled WGS sequence"/>
</dbReference>
<dbReference type="GO" id="GO:0020037">
    <property type="term" value="F:heme binding"/>
    <property type="evidence" value="ECO:0007669"/>
    <property type="project" value="InterPro"/>
</dbReference>